<dbReference type="PANTHER" id="PTHR10033:SF0">
    <property type="entry name" value="CALSEQUESTRIN"/>
    <property type="match status" value="1"/>
</dbReference>
<dbReference type="InterPro" id="IPR043472">
    <property type="entry name" value="Macro_dom-like"/>
</dbReference>
<evidence type="ECO:0000259" key="7">
    <source>
        <dbReference type="PROSITE" id="PS51154"/>
    </source>
</evidence>
<feature type="domain" description="Macro" evidence="7">
    <location>
        <begin position="147"/>
        <end position="327"/>
    </location>
</feature>
<dbReference type="STRING" id="50429.A0A2B4SBF5"/>
<comment type="subcellular location">
    <subcellularLocation>
        <location evidence="1">Sarcoplasmic reticulum lumen</location>
    </subcellularLocation>
</comment>
<dbReference type="InterPro" id="IPR001393">
    <property type="entry name" value="Calsequestrin"/>
</dbReference>
<evidence type="ECO:0000256" key="4">
    <source>
        <dbReference type="ARBA" id="ARBA00022951"/>
    </source>
</evidence>
<dbReference type="SUPFAM" id="SSF52949">
    <property type="entry name" value="Macro domain-like"/>
    <property type="match status" value="1"/>
</dbReference>
<dbReference type="GO" id="GO:0033018">
    <property type="term" value="C:sarcoplasmic reticulum lumen"/>
    <property type="evidence" value="ECO:0007669"/>
    <property type="project" value="UniProtKB-SubCell"/>
</dbReference>
<dbReference type="AlphaFoldDB" id="A0A2B4SBF5"/>
<dbReference type="InterPro" id="IPR002589">
    <property type="entry name" value="Macro_dom"/>
</dbReference>
<dbReference type="Gene3D" id="3.40.220.10">
    <property type="entry name" value="Leucine Aminopeptidase, subunit E, domain 1"/>
    <property type="match status" value="1"/>
</dbReference>
<comment type="similarity">
    <text evidence="2 6">Belongs to the calsequestrin family.</text>
</comment>
<evidence type="ECO:0000256" key="6">
    <source>
        <dbReference type="RuleBase" id="RU000648"/>
    </source>
</evidence>
<dbReference type="OrthoDB" id="10038131at2759"/>
<dbReference type="GO" id="GO:0051279">
    <property type="term" value="P:regulation of release of sequestered calcium ion into cytosol"/>
    <property type="evidence" value="ECO:0007669"/>
    <property type="project" value="TreeGrafter"/>
</dbReference>
<dbReference type="EMBL" id="LSMT01000142">
    <property type="protein sequence ID" value="PFX25785.1"/>
    <property type="molecule type" value="Genomic_DNA"/>
</dbReference>
<dbReference type="PRINTS" id="PR00312">
    <property type="entry name" value="CALSEQUESTRN"/>
</dbReference>
<comment type="function">
    <text evidence="6">Calsequestrin is a high-capacity, moderate affinity, calcium-binding protein and thus acts as an internal calcium store in muscle.</text>
</comment>
<dbReference type="PANTHER" id="PTHR10033">
    <property type="entry name" value="CALSEQUESTRIN"/>
    <property type="match status" value="1"/>
</dbReference>
<evidence type="ECO:0000256" key="3">
    <source>
        <dbReference type="ARBA" id="ARBA00022837"/>
    </source>
</evidence>
<dbReference type="InterPro" id="IPR036249">
    <property type="entry name" value="Thioredoxin-like_sf"/>
</dbReference>
<evidence type="ECO:0000256" key="2">
    <source>
        <dbReference type="ARBA" id="ARBA00010987"/>
    </source>
</evidence>
<protein>
    <recommendedName>
        <fullName evidence="6">Calsequestrin</fullName>
    </recommendedName>
</protein>
<keyword evidence="3 6" id="KW-0106">Calcium</keyword>
<keyword evidence="9" id="KW-1185">Reference proteome</keyword>
<dbReference type="GO" id="GO:0005509">
    <property type="term" value="F:calcium ion binding"/>
    <property type="evidence" value="ECO:0007669"/>
    <property type="project" value="InterPro"/>
</dbReference>
<comment type="caution">
    <text evidence="8">The sequence shown here is derived from an EMBL/GenBank/DDBJ whole genome shotgun (WGS) entry which is preliminary data.</text>
</comment>
<proteinExistence type="inferred from homology"/>
<dbReference type="Gene3D" id="3.40.30.10">
    <property type="entry name" value="Glutaredoxin"/>
    <property type="match status" value="2"/>
</dbReference>
<evidence type="ECO:0000313" key="8">
    <source>
        <dbReference type="EMBL" id="PFX25785.1"/>
    </source>
</evidence>
<keyword evidence="4" id="KW-0703">Sarcoplasmic reticulum</keyword>
<dbReference type="Pfam" id="PF01661">
    <property type="entry name" value="Macro"/>
    <property type="match status" value="1"/>
</dbReference>
<dbReference type="SUPFAM" id="SSF52833">
    <property type="entry name" value="Thioredoxin-like"/>
    <property type="match status" value="2"/>
</dbReference>
<accession>A0A2B4SBF5</accession>
<sequence length="340" mass="38422">MRKFNEIKAFQDSATQHQPLLPFFAVSDKKLAKSFRLKKPKTIQLLKPYEKPVNYPADKAITAENINSFITQNKRGILTKIRLEDIHDTWSTNVEGYLVTAFVRLDTNEGAQFFSLVKSLARRYGENKKLHFLWVDPDPFPTMRDYWQKSYNIDVNSPVIGVIEPKFAIGYKPRAHLSDTALQNFDSFNLRFQELRSKGEVELSVICITMGGGKFLQPFQNKTAVLGTKDLLGPVWMGGQKDEDSSLHSAMYNSLSECHCRLLSSVAVPAISSGIFGFPKARCAKILFSAVLEFFRTEPKSSVNLVRLTNFDKPTVEVFMDAAADLNEEPDIRVELGQAP</sequence>
<keyword evidence="5" id="KW-0514">Muscle protein</keyword>
<dbReference type="PROSITE" id="PS51154">
    <property type="entry name" value="MACRO"/>
    <property type="match status" value="1"/>
</dbReference>
<dbReference type="Proteomes" id="UP000225706">
    <property type="component" value="Unassembled WGS sequence"/>
</dbReference>
<gene>
    <name evidence="8" type="primary">CASQ2</name>
    <name evidence="8" type="ORF">AWC38_SpisGene9575</name>
</gene>
<evidence type="ECO:0000256" key="5">
    <source>
        <dbReference type="ARBA" id="ARBA00023179"/>
    </source>
</evidence>
<name>A0A2B4SBF5_STYPI</name>
<organism evidence="8 9">
    <name type="scientific">Stylophora pistillata</name>
    <name type="common">Smooth cauliflower coral</name>
    <dbReference type="NCBI Taxonomy" id="50429"/>
    <lineage>
        <taxon>Eukaryota</taxon>
        <taxon>Metazoa</taxon>
        <taxon>Cnidaria</taxon>
        <taxon>Anthozoa</taxon>
        <taxon>Hexacorallia</taxon>
        <taxon>Scleractinia</taxon>
        <taxon>Astrocoeniina</taxon>
        <taxon>Pocilloporidae</taxon>
        <taxon>Stylophora</taxon>
    </lineage>
</organism>
<evidence type="ECO:0000313" key="9">
    <source>
        <dbReference type="Proteomes" id="UP000225706"/>
    </source>
</evidence>
<reference evidence="9" key="1">
    <citation type="journal article" date="2017" name="bioRxiv">
        <title>Comparative analysis of the genomes of Stylophora pistillata and Acropora digitifera provides evidence for extensive differences between species of corals.</title>
        <authorList>
            <person name="Voolstra C.R."/>
            <person name="Li Y."/>
            <person name="Liew Y.J."/>
            <person name="Baumgarten S."/>
            <person name="Zoccola D."/>
            <person name="Flot J.-F."/>
            <person name="Tambutte S."/>
            <person name="Allemand D."/>
            <person name="Aranda M."/>
        </authorList>
    </citation>
    <scope>NUCLEOTIDE SEQUENCE [LARGE SCALE GENOMIC DNA]</scope>
</reference>
<evidence type="ECO:0000256" key="1">
    <source>
        <dbReference type="ARBA" id="ARBA00004564"/>
    </source>
</evidence>
<dbReference type="Pfam" id="PF01216">
    <property type="entry name" value="Calsequestrin"/>
    <property type="match status" value="1"/>
</dbReference>